<organism evidence="1 2">
    <name type="scientific">Candidatus Moanibacter tarae</name>
    <dbReference type="NCBI Taxonomy" id="2200854"/>
    <lineage>
        <taxon>Bacteria</taxon>
        <taxon>Pseudomonadati</taxon>
        <taxon>Verrucomicrobiota</taxon>
        <taxon>Opitutia</taxon>
        <taxon>Puniceicoccales</taxon>
        <taxon>Puniceicoccales incertae sedis</taxon>
        <taxon>Candidatus Moanibacter</taxon>
    </lineage>
</organism>
<dbReference type="EMBL" id="CP029803">
    <property type="protein sequence ID" value="AWT60527.1"/>
    <property type="molecule type" value="Genomic_DNA"/>
</dbReference>
<dbReference type="AlphaFoldDB" id="A0A2Z4AK07"/>
<sequence>MAVLNIIRLLKSPWIAYNRQRTPWWIHCRVESNSEGFQIISRVDPDEPRREYKWSAILRVEAYKRDTLLIELTCLTFFTACDQCELNHKMGGWKELIRVFRKVLPDHFPETTWFPDESRSMTDSYPVSSRGIFGE</sequence>
<gene>
    <name evidence="1" type="ORF">DF168_01741</name>
</gene>
<evidence type="ECO:0000313" key="2">
    <source>
        <dbReference type="Proteomes" id="UP000247465"/>
    </source>
</evidence>
<accession>A0A2Z4AK07</accession>
<protein>
    <submittedName>
        <fullName evidence="1">Uncharacterized protein</fullName>
    </submittedName>
</protein>
<dbReference type="KEGG" id="mtar:DF168_01741"/>
<dbReference type="Proteomes" id="UP000247465">
    <property type="component" value="Chromosome"/>
</dbReference>
<evidence type="ECO:0000313" key="1">
    <source>
        <dbReference type="EMBL" id="AWT60527.1"/>
    </source>
</evidence>
<proteinExistence type="predicted"/>
<name>A0A2Z4AK07_9BACT</name>
<reference evidence="1 2" key="1">
    <citation type="submission" date="2018-06" db="EMBL/GenBank/DDBJ databases">
        <title>Draft Genome Sequence of a Novel Marine Bacterium Related to the Verrucomicrobia.</title>
        <authorList>
            <person name="Vosseberg J."/>
            <person name="Martijn J."/>
            <person name="Ettema T.J.G."/>
        </authorList>
    </citation>
    <scope>NUCLEOTIDE SEQUENCE [LARGE SCALE GENOMIC DNA]</scope>
    <source>
        <strain evidence="1">TARA_B100001123</strain>
    </source>
</reference>